<feature type="transmembrane region" description="Helical" evidence="6">
    <location>
        <begin position="266"/>
        <end position="285"/>
    </location>
</feature>
<feature type="transmembrane region" description="Helical" evidence="6">
    <location>
        <begin position="73"/>
        <end position="95"/>
    </location>
</feature>
<dbReference type="EMBL" id="JAFNEN010000219">
    <property type="protein sequence ID" value="KAG8189197.1"/>
    <property type="molecule type" value="Genomic_DNA"/>
</dbReference>
<dbReference type="PANTHER" id="PTHR21421:SF29">
    <property type="entry name" value="GUSTATORY RECEPTOR 5A FOR TREHALOSE-RELATED"/>
    <property type="match status" value="1"/>
</dbReference>
<evidence type="ECO:0000256" key="1">
    <source>
        <dbReference type="ARBA" id="ARBA00004141"/>
    </source>
</evidence>
<dbReference type="PANTHER" id="PTHR21421">
    <property type="entry name" value="GUSTATORY RECEPTOR"/>
    <property type="match status" value="1"/>
</dbReference>
<dbReference type="GO" id="GO:0051606">
    <property type="term" value="P:detection of stimulus"/>
    <property type="evidence" value="ECO:0007669"/>
    <property type="project" value="UniProtKB-ARBA"/>
</dbReference>
<reference evidence="7 8" key="1">
    <citation type="journal article" date="2022" name="Nat. Ecol. Evol.">
        <title>A masculinizing supergene underlies an exaggerated male reproductive morph in a spider.</title>
        <authorList>
            <person name="Hendrickx F."/>
            <person name="De Corte Z."/>
            <person name="Sonet G."/>
            <person name="Van Belleghem S.M."/>
            <person name="Kostlbacher S."/>
            <person name="Vangestel C."/>
        </authorList>
    </citation>
    <scope>NUCLEOTIDE SEQUENCE [LARGE SCALE GENOMIC DNA]</scope>
    <source>
        <strain evidence="7">W744_W776</strain>
    </source>
</reference>
<evidence type="ECO:0000256" key="4">
    <source>
        <dbReference type="ARBA" id="ARBA00023136"/>
    </source>
</evidence>
<evidence type="ECO:0000256" key="6">
    <source>
        <dbReference type="SAM" id="Phobius"/>
    </source>
</evidence>
<feature type="transmembrane region" description="Helical" evidence="6">
    <location>
        <begin position="179"/>
        <end position="200"/>
    </location>
</feature>
<evidence type="ECO:0008006" key="9">
    <source>
        <dbReference type="Google" id="ProtNLM"/>
    </source>
</evidence>
<evidence type="ECO:0000256" key="3">
    <source>
        <dbReference type="ARBA" id="ARBA00022989"/>
    </source>
</evidence>
<dbReference type="GO" id="GO:0038023">
    <property type="term" value="F:signaling receptor activity"/>
    <property type="evidence" value="ECO:0007669"/>
    <property type="project" value="UniProtKB-ARBA"/>
</dbReference>
<dbReference type="GO" id="GO:0016020">
    <property type="term" value="C:membrane"/>
    <property type="evidence" value="ECO:0007669"/>
    <property type="project" value="UniProtKB-SubCell"/>
</dbReference>
<protein>
    <recommendedName>
        <fullName evidence="9">Gustatory receptor</fullName>
    </recommendedName>
</protein>
<evidence type="ECO:0000313" key="8">
    <source>
        <dbReference type="Proteomes" id="UP000827092"/>
    </source>
</evidence>
<dbReference type="GO" id="GO:0007606">
    <property type="term" value="P:sensory perception of chemical stimulus"/>
    <property type="evidence" value="ECO:0007669"/>
    <property type="project" value="TreeGrafter"/>
</dbReference>
<sequence length="287" mass="32328">MFRLPTKSYQGIVQKEDVYIFILALLNGFLVSTIMVINILFLKQTHKARMDSQKFFGMVLSTDMRKYYMYTHYFLFVFTSTFSLVTQMFVSLLSFNTFLGLSKDIKKYRESLAKLVANNYKDEVCIHDYLVGFRRIVDCISGVEAGFSYTNLFLIGANVSSFFIFFSIAVSAENGYHQTAVAALITSVLLLSLIQFLSMVGTAARVCKEDDALKKLVIRCSEKAFSDFQGKVSLSKLHCFALLADTIRGTPLELTGGDMFVIKDNFILSVAGVMLTYGVLIFQFGNN</sequence>
<name>A0AAV6UZR4_9ARAC</name>
<keyword evidence="3 6" id="KW-1133">Transmembrane helix</keyword>
<dbReference type="AlphaFoldDB" id="A0AAV6UZR4"/>
<keyword evidence="8" id="KW-1185">Reference proteome</keyword>
<evidence type="ECO:0000256" key="2">
    <source>
        <dbReference type="ARBA" id="ARBA00022692"/>
    </source>
</evidence>
<comment type="caution">
    <text evidence="7">The sequence shown here is derived from an EMBL/GenBank/DDBJ whole genome shotgun (WGS) entry which is preliminary data.</text>
</comment>
<evidence type="ECO:0000313" key="7">
    <source>
        <dbReference type="EMBL" id="KAG8189197.1"/>
    </source>
</evidence>
<keyword evidence="5" id="KW-0675">Receptor</keyword>
<comment type="subcellular location">
    <subcellularLocation>
        <location evidence="1">Membrane</location>
        <topology evidence="1">Multi-pass membrane protein</topology>
    </subcellularLocation>
</comment>
<gene>
    <name evidence="7" type="ORF">JTE90_013731</name>
</gene>
<keyword evidence="4 6" id="KW-0472">Membrane</keyword>
<dbReference type="Proteomes" id="UP000827092">
    <property type="component" value="Unassembled WGS sequence"/>
</dbReference>
<feature type="transmembrane region" description="Helical" evidence="6">
    <location>
        <begin position="152"/>
        <end position="172"/>
    </location>
</feature>
<keyword evidence="2 6" id="KW-0812">Transmembrane</keyword>
<proteinExistence type="predicted"/>
<accession>A0AAV6UZR4</accession>
<evidence type="ECO:0000256" key="5">
    <source>
        <dbReference type="ARBA" id="ARBA00023170"/>
    </source>
</evidence>
<organism evidence="7 8">
    <name type="scientific">Oedothorax gibbosus</name>
    <dbReference type="NCBI Taxonomy" id="931172"/>
    <lineage>
        <taxon>Eukaryota</taxon>
        <taxon>Metazoa</taxon>
        <taxon>Ecdysozoa</taxon>
        <taxon>Arthropoda</taxon>
        <taxon>Chelicerata</taxon>
        <taxon>Arachnida</taxon>
        <taxon>Araneae</taxon>
        <taxon>Araneomorphae</taxon>
        <taxon>Entelegynae</taxon>
        <taxon>Araneoidea</taxon>
        <taxon>Linyphiidae</taxon>
        <taxon>Erigoninae</taxon>
        <taxon>Oedothorax</taxon>
    </lineage>
</organism>
<feature type="transmembrane region" description="Helical" evidence="6">
    <location>
        <begin position="20"/>
        <end position="42"/>
    </location>
</feature>